<accession>A0ABX7P6V1</accession>
<keyword evidence="2" id="KW-1185">Reference proteome</keyword>
<reference evidence="1 2" key="1">
    <citation type="submission" date="2021-02" db="EMBL/GenBank/DDBJ databases">
        <title>De Novo genome assembly of isolated myxobacteria.</title>
        <authorList>
            <person name="Stevens D.C."/>
        </authorList>
    </citation>
    <scope>NUCLEOTIDE SEQUENCE [LARGE SCALE GENOMIC DNA]</scope>
    <source>
        <strain evidence="2">SCPEA02</strain>
    </source>
</reference>
<evidence type="ECO:0000313" key="2">
    <source>
        <dbReference type="Proteomes" id="UP000662747"/>
    </source>
</evidence>
<sequence>MAPSLFDDAGYQDIRNNEHSANLEAADDRTLRMAAPRVDAGLLDALVRYQRTWLSHAEAGQGAEALVRAHTEALAASGLTLKTVEQGIAMLRAFCGRRWAVRKFEDKLRQVEGANSPDVEDLRERIREELTKQERATEGLARRYGEDALTLLRAREAELVDLHTRTTRLLSRG</sequence>
<gene>
    <name evidence="1" type="ORF">JY651_15120</name>
</gene>
<organism evidence="1 2">
    <name type="scientific">Pyxidicoccus parkwayensis</name>
    <dbReference type="NCBI Taxonomy" id="2813578"/>
    <lineage>
        <taxon>Bacteria</taxon>
        <taxon>Pseudomonadati</taxon>
        <taxon>Myxococcota</taxon>
        <taxon>Myxococcia</taxon>
        <taxon>Myxococcales</taxon>
        <taxon>Cystobacterineae</taxon>
        <taxon>Myxococcaceae</taxon>
        <taxon>Pyxidicoccus</taxon>
    </lineage>
</organism>
<proteinExistence type="predicted"/>
<dbReference type="RefSeq" id="WP_206727727.1">
    <property type="nucleotide sequence ID" value="NZ_CP071090.1"/>
</dbReference>
<evidence type="ECO:0000313" key="1">
    <source>
        <dbReference type="EMBL" id="QSQ26177.1"/>
    </source>
</evidence>
<dbReference type="EMBL" id="CP071090">
    <property type="protein sequence ID" value="QSQ26177.1"/>
    <property type="molecule type" value="Genomic_DNA"/>
</dbReference>
<protein>
    <submittedName>
        <fullName evidence="1">Uncharacterized protein</fullName>
    </submittedName>
</protein>
<dbReference type="Proteomes" id="UP000662747">
    <property type="component" value="Chromosome"/>
</dbReference>
<name>A0ABX7P6V1_9BACT</name>